<evidence type="ECO:0000256" key="1">
    <source>
        <dbReference type="ARBA" id="ARBA00023136"/>
    </source>
</evidence>
<name>A0A645D5D0_9ZZZZ</name>
<evidence type="ECO:0000256" key="2">
    <source>
        <dbReference type="SAM" id="Phobius"/>
    </source>
</evidence>
<dbReference type="InterPro" id="IPR050768">
    <property type="entry name" value="UPF0353/GerABKA_families"/>
</dbReference>
<dbReference type="InterPro" id="IPR004995">
    <property type="entry name" value="Spore_Ger"/>
</dbReference>
<organism evidence="3">
    <name type="scientific">bioreactor metagenome</name>
    <dbReference type="NCBI Taxonomy" id="1076179"/>
    <lineage>
        <taxon>unclassified sequences</taxon>
        <taxon>metagenomes</taxon>
        <taxon>ecological metagenomes</taxon>
    </lineage>
</organism>
<dbReference type="AlphaFoldDB" id="A0A645D5D0"/>
<comment type="caution">
    <text evidence="3">The sequence shown here is derived from an EMBL/GenBank/DDBJ whole genome shotgun (WGS) entry which is preliminary data.</text>
</comment>
<feature type="transmembrane region" description="Helical" evidence="2">
    <location>
        <begin position="71"/>
        <end position="96"/>
    </location>
</feature>
<gene>
    <name evidence="3" type="primary">gerBA_16</name>
    <name evidence="3" type="ORF">SDC9_131359</name>
</gene>
<keyword evidence="1 2" id="KW-0472">Membrane</keyword>
<sequence>MLFAFEILREAGIRLPRPVGQSISIVGALVMGDAAVSAGLVGAPVLIAIAIAAVAGFLVPAQNDSASILRVCMMLLGSFAGWYGIAMGFLAMMLHLGSLYSFGVPYFDGFTWSTNLQDSVVRMPMWSMVRRPKDIARGDTTRHRFFIPPMRPYAQQDEDDSENE</sequence>
<keyword evidence="2" id="KW-0812">Transmembrane</keyword>
<keyword evidence="2" id="KW-1133">Transmembrane helix</keyword>
<dbReference type="PANTHER" id="PTHR22550">
    <property type="entry name" value="SPORE GERMINATION PROTEIN"/>
    <property type="match status" value="1"/>
</dbReference>
<dbReference type="Pfam" id="PF03323">
    <property type="entry name" value="GerA"/>
    <property type="match status" value="1"/>
</dbReference>
<dbReference type="PANTHER" id="PTHR22550:SF5">
    <property type="entry name" value="LEUCINE ZIPPER PROTEIN 4"/>
    <property type="match status" value="1"/>
</dbReference>
<accession>A0A645D5D0</accession>
<proteinExistence type="predicted"/>
<protein>
    <submittedName>
        <fullName evidence="3">Spore germination protein B1</fullName>
    </submittedName>
</protein>
<feature type="transmembrane region" description="Helical" evidence="2">
    <location>
        <begin position="34"/>
        <end position="59"/>
    </location>
</feature>
<reference evidence="3" key="1">
    <citation type="submission" date="2019-08" db="EMBL/GenBank/DDBJ databases">
        <authorList>
            <person name="Kucharzyk K."/>
            <person name="Murdoch R.W."/>
            <person name="Higgins S."/>
            <person name="Loffler F."/>
        </authorList>
    </citation>
    <scope>NUCLEOTIDE SEQUENCE</scope>
</reference>
<dbReference type="GO" id="GO:0016020">
    <property type="term" value="C:membrane"/>
    <property type="evidence" value="ECO:0007669"/>
    <property type="project" value="InterPro"/>
</dbReference>
<dbReference type="GO" id="GO:0009847">
    <property type="term" value="P:spore germination"/>
    <property type="evidence" value="ECO:0007669"/>
    <property type="project" value="InterPro"/>
</dbReference>
<dbReference type="EMBL" id="VSSQ01032881">
    <property type="protein sequence ID" value="MPM84288.1"/>
    <property type="molecule type" value="Genomic_DNA"/>
</dbReference>
<evidence type="ECO:0000313" key="3">
    <source>
        <dbReference type="EMBL" id="MPM84288.1"/>
    </source>
</evidence>